<dbReference type="GO" id="GO:0016987">
    <property type="term" value="F:sigma factor activity"/>
    <property type="evidence" value="ECO:0007669"/>
    <property type="project" value="UniProtKB-KW"/>
</dbReference>
<keyword evidence="2" id="KW-0731">Sigma factor</keyword>
<keyword evidence="1" id="KW-0805">Transcription regulation</keyword>
<dbReference type="InterPro" id="IPR036388">
    <property type="entry name" value="WH-like_DNA-bd_sf"/>
</dbReference>
<sequence>MGKPITQDEIAAIYLRQQQKLFLTALSYTDSMYAAEEIVGDTIVAALEAKVTFDNEAACACYMRAVVRNKAISCLLRKYTIEPEEGESLERLLIEHNEQERSYREVELQLLIQELLAEYPKEVREAFIAHVLDQEPIPQLAVLYGIKNDTLRKQIQRMKTKIAEAIPEKDMQTFLFLLLLYS</sequence>
<dbReference type="GO" id="GO:0006352">
    <property type="term" value="P:DNA-templated transcription initiation"/>
    <property type="evidence" value="ECO:0007669"/>
    <property type="project" value="InterPro"/>
</dbReference>
<dbReference type="EMBL" id="KU736867">
    <property type="protein sequence ID" value="AMP42156.1"/>
    <property type="molecule type" value="Genomic_DNA"/>
</dbReference>
<dbReference type="InterPro" id="IPR039425">
    <property type="entry name" value="RNA_pol_sigma-70-like"/>
</dbReference>
<accession>A0A142BVL8</accession>
<proteinExistence type="predicted"/>
<dbReference type="InterPro" id="IPR013325">
    <property type="entry name" value="RNA_pol_sigma_r2"/>
</dbReference>
<dbReference type="PANTHER" id="PTHR43133:SF46">
    <property type="entry name" value="RNA POLYMERASE SIGMA-70 FACTOR ECF SUBFAMILY"/>
    <property type="match status" value="1"/>
</dbReference>
<evidence type="ECO:0000313" key="4">
    <source>
        <dbReference type="EMBL" id="AMP42156.1"/>
    </source>
</evidence>
<organism evidence="4">
    <name type="scientific">uncultured bacterium IN-02</name>
    <dbReference type="NCBI Taxonomy" id="1805580"/>
    <lineage>
        <taxon>Bacteria</taxon>
        <taxon>environmental samples</taxon>
    </lineage>
</organism>
<dbReference type="Gene3D" id="1.10.10.10">
    <property type="entry name" value="Winged helix-like DNA-binding domain superfamily/Winged helix DNA-binding domain"/>
    <property type="match status" value="1"/>
</dbReference>
<dbReference type="InterPro" id="IPR014284">
    <property type="entry name" value="RNA_pol_sigma-70_dom"/>
</dbReference>
<evidence type="ECO:0000256" key="2">
    <source>
        <dbReference type="ARBA" id="ARBA00023082"/>
    </source>
</evidence>
<reference evidence="4" key="1">
    <citation type="journal article" date="2016" name="Appl. Environ. Microbiol.">
        <title>Diversity of the Tetracycline Mobilome within a Chinese Pig Manure Sample.</title>
        <authorList>
            <person name="Leclercq S.O."/>
            <person name="Wang C."/>
            <person name="Zhu Y."/>
            <person name="Wu H."/>
            <person name="Du X."/>
            <person name="Liu Z."/>
            <person name="Feng J."/>
        </authorList>
    </citation>
    <scope>NUCLEOTIDE SEQUENCE</scope>
</reference>
<evidence type="ECO:0000256" key="3">
    <source>
        <dbReference type="ARBA" id="ARBA00023163"/>
    </source>
</evidence>
<reference evidence="4" key="2">
    <citation type="submission" date="2016-02" db="EMBL/GenBank/DDBJ databases">
        <authorList>
            <person name="Wen L."/>
            <person name="He K."/>
            <person name="Yang H."/>
        </authorList>
    </citation>
    <scope>NUCLEOTIDE SEQUENCE</scope>
</reference>
<dbReference type="AlphaFoldDB" id="A0A142BVL8"/>
<name>A0A142BVL8_9BACT</name>
<dbReference type="Gene3D" id="1.10.1740.10">
    <property type="match status" value="1"/>
</dbReference>
<dbReference type="NCBIfam" id="TIGR02937">
    <property type="entry name" value="sigma70-ECF"/>
    <property type="match status" value="1"/>
</dbReference>
<evidence type="ECO:0000256" key="1">
    <source>
        <dbReference type="ARBA" id="ARBA00023015"/>
    </source>
</evidence>
<protein>
    <submittedName>
        <fullName evidence="4">RNA polymerase sigma factor SigM</fullName>
    </submittedName>
</protein>
<keyword evidence="3" id="KW-0804">Transcription</keyword>
<dbReference type="SUPFAM" id="SSF88946">
    <property type="entry name" value="Sigma2 domain of RNA polymerase sigma factors"/>
    <property type="match status" value="1"/>
</dbReference>
<dbReference type="PANTHER" id="PTHR43133">
    <property type="entry name" value="RNA POLYMERASE ECF-TYPE SIGMA FACTO"/>
    <property type="match status" value="1"/>
</dbReference>